<organism evidence="4 5">
    <name type="scientific">Actinoplanes cyaneus</name>
    <dbReference type="NCBI Taxonomy" id="52696"/>
    <lineage>
        <taxon>Bacteria</taxon>
        <taxon>Bacillati</taxon>
        <taxon>Actinomycetota</taxon>
        <taxon>Actinomycetes</taxon>
        <taxon>Micromonosporales</taxon>
        <taxon>Micromonosporaceae</taxon>
        <taxon>Actinoplanes</taxon>
    </lineage>
</organism>
<reference evidence="4" key="1">
    <citation type="submission" date="2021-01" db="EMBL/GenBank/DDBJ databases">
        <title>Whole genome shotgun sequence of Actinoplanes cyaneus NBRC 14990.</title>
        <authorList>
            <person name="Komaki H."/>
            <person name="Tamura T."/>
        </authorList>
    </citation>
    <scope>NUCLEOTIDE SEQUENCE</scope>
    <source>
        <strain evidence="4">NBRC 14990</strain>
    </source>
</reference>
<dbReference type="Pfam" id="PF26571">
    <property type="entry name" value="VldE"/>
    <property type="match status" value="1"/>
</dbReference>
<dbReference type="AlphaFoldDB" id="A0A919M3M7"/>
<dbReference type="RefSeq" id="WP_203748131.1">
    <property type="nucleotide sequence ID" value="NZ_BAAAUC010000042.1"/>
</dbReference>
<feature type="chain" id="PRO_5036788484" description="ARB-07466-like C-terminal domain-containing protein" evidence="2">
    <location>
        <begin position="32"/>
        <end position="344"/>
    </location>
</feature>
<keyword evidence="2" id="KW-0732">Signal</keyword>
<dbReference type="InterPro" id="IPR058593">
    <property type="entry name" value="ARB_07466-like_C"/>
</dbReference>
<evidence type="ECO:0000259" key="3">
    <source>
        <dbReference type="Pfam" id="PF26571"/>
    </source>
</evidence>
<evidence type="ECO:0000256" key="2">
    <source>
        <dbReference type="SAM" id="SignalP"/>
    </source>
</evidence>
<sequence length="344" mass="37749">MTARPRRWLMLALAPLVATTIFVAPVTPALAAPGGSSSTPAEGDEGDDLSAQLEVTNRRFVNAKAAYETSVKNQKALVAKKADAEKRRDALVPEVNAIARQQYEYGSISTLSFLLQADDSSDFIKKAVSLEEINKLHDAKLNELNSALATITDSETKLAAEVKNQKNQLTIQQKQRDSAKSQLELLGGGTGINKTITNGFVDAVSKVASPAPRNSEGGFSPESCNQKDPTTDGCITKRTLHLYQETKKAGFNRFVGCHRDGGPFEHPKGRACDWSLQKSGFSAAHNDDMMRYGNDLTAFLVRNADKLGIYYVIWYKQIWFPATNDWHAYHGPSDHTDHVHVSLL</sequence>
<feature type="domain" description="ARB-07466-like C-terminal" evidence="3">
    <location>
        <begin position="232"/>
        <end position="340"/>
    </location>
</feature>
<evidence type="ECO:0000313" key="4">
    <source>
        <dbReference type="EMBL" id="GID68450.1"/>
    </source>
</evidence>
<feature type="signal peptide" evidence="2">
    <location>
        <begin position="1"/>
        <end position="31"/>
    </location>
</feature>
<comment type="caution">
    <text evidence="4">The sequence shown here is derived from an EMBL/GenBank/DDBJ whole genome shotgun (WGS) entry which is preliminary data.</text>
</comment>
<name>A0A919M3M7_9ACTN</name>
<protein>
    <recommendedName>
        <fullName evidence="3">ARB-07466-like C-terminal domain-containing protein</fullName>
    </recommendedName>
</protein>
<dbReference type="EMBL" id="BOMH01000048">
    <property type="protein sequence ID" value="GID68450.1"/>
    <property type="molecule type" value="Genomic_DNA"/>
</dbReference>
<feature type="region of interest" description="Disordered" evidence="1">
    <location>
        <begin position="211"/>
        <end position="230"/>
    </location>
</feature>
<evidence type="ECO:0000313" key="5">
    <source>
        <dbReference type="Proteomes" id="UP000619479"/>
    </source>
</evidence>
<evidence type="ECO:0000256" key="1">
    <source>
        <dbReference type="SAM" id="MobiDB-lite"/>
    </source>
</evidence>
<keyword evidence="5" id="KW-1185">Reference proteome</keyword>
<accession>A0A919M3M7</accession>
<proteinExistence type="predicted"/>
<dbReference type="Proteomes" id="UP000619479">
    <property type="component" value="Unassembled WGS sequence"/>
</dbReference>
<dbReference type="Gene3D" id="6.10.250.3150">
    <property type="match status" value="1"/>
</dbReference>
<gene>
    <name evidence="4" type="ORF">Acy02nite_63310</name>
</gene>